<dbReference type="InterPro" id="IPR018097">
    <property type="entry name" value="EGF_Ca-bd_CS"/>
</dbReference>
<dbReference type="Pfam" id="PF12662">
    <property type="entry name" value="cEGF"/>
    <property type="match status" value="3"/>
</dbReference>
<dbReference type="PROSITE" id="PS50835">
    <property type="entry name" value="IG_LIKE"/>
    <property type="match status" value="1"/>
</dbReference>
<dbReference type="Gene3D" id="2.60.40.10">
    <property type="entry name" value="Immunoglobulins"/>
    <property type="match status" value="1"/>
</dbReference>
<dbReference type="Pfam" id="PF07645">
    <property type="entry name" value="EGF_CA"/>
    <property type="match status" value="17"/>
</dbReference>
<evidence type="ECO:0000256" key="4">
    <source>
        <dbReference type="ARBA" id="ARBA00022729"/>
    </source>
</evidence>
<feature type="domain" description="EGF-like" evidence="12">
    <location>
        <begin position="374"/>
        <end position="410"/>
    </location>
</feature>
<evidence type="ECO:0000256" key="8">
    <source>
        <dbReference type="ARBA" id="ARBA00023180"/>
    </source>
</evidence>
<evidence type="ECO:0000313" key="17">
    <source>
        <dbReference type="Proteomes" id="UP000001307"/>
    </source>
</evidence>
<feature type="disulfide bond" evidence="9">
    <location>
        <begin position="1054"/>
        <end position="1071"/>
    </location>
</feature>
<dbReference type="EMBL" id="FN653259">
    <property type="protein sequence ID" value="CBY14164.1"/>
    <property type="molecule type" value="Genomic_DNA"/>
</dbReference>
<feature type="domain" description="EGF-like" evidence="12">
    <location>
        <begin position="334"/>
        <end position="373"/>
    </location>
</feature>
<feature type="domain" description="EGF-like" evidence="12">
    <location>
        <begin position="543"/>
        <end position="578"/>
    </location>
</feature>
<dbReference type="InterPro" id="IPR016186">
    <property type="entry name" value="C-type_lectin-like/link_sf"/>
</dbReference>
<dbReference type="InterPro" id="IPR036179">
    <property type="entry name" value="Ig-like_dom_sf"/>
</dbReference>
<feature type="domain" description="EGF-like" evidence="12">
    <location>
        <begin position="1356"/>
        <end position="1399"/>
    </location>
</feature>
<feature type="domain" description="EGF-like" evidence="12">
    <location>
        <begin position="962"/>
        <end position="998"/>
    </location>
</feature>
<feature type="domain" description="EGF-like" evidence="12">
    <location>
        <begin position="721"/>
        <end position="758"/>
    </location>
</feature>
<dbReference type="InterPro" id="IPR001881">
    <property type="entry name" value="EGF-like_Ca-bd_dom"/>
</dbReference>
<evidence type="ECO:0000256" key="5">
    <source>
        <dbReference type="ARBA" id="ARBA00022737"/>
    </source>
</evidence>
<dbReference type="CDD" id="cd00037">
    <property type="entry name" value="CLECT"/>
    <property type="match status" value="1"/>
</dbReference>
<evidence type="ECO:0000256" key="10">
    <source>
        <dbReference type="PROSITE-ProRule" id="PRU00302"/>
    </source>
</evidence>
<feature type="domain" description="EGF-like" evidence="12">
    <location>
        <begin position="502"/>
        <end position="542"/>
    </location>
</feature>
<feature type="domain" description="EGF-like" evidence="12">
    <location>
        <begin position="844"/>
        <end position="883"/>
    </location>
</feature>
<dbReference type="Pfam" id="PF00084">
    <property type="entry name" value="Sushi"/>
    <property type="match status" value="4"/>
</dbReference>
<dbReference type="PROSITE" id="PS01186">
    <property type="entry name" value="EGF_2"/>
    <property type="match status" value="22"/>
</dbReference>
<dbReference type="CDD" id="cd00033">
    <property type="entry name" value="CCP"/>
    <property type="match status" value="3"/>
</dbReference>
<dbReference type="SUPFAM" id="SSF56436">
    <property type="entry name" value="C-type lectin-like"/>
    <property type="match status" value="1"/>
</dbReference>
<dbReference type="GO" id="GO:0005509">
    <property type="term" value="F:calcium ion binding"/>
    <property type="evidence" value="ECO:0007669"/>
    <property type="project" value="InterPro"/>
</dbReference>
<feature type="domain" description="EGF-like" evidence="12">
    <location>
        <begin position="923"/>
        <end position="961"/>
    </location>
</feature>
<dbReference type="Gene3D" id="2.10.70.10">
    <property type="entry name" value="Complement Module, domain 1"/>
    <property type="match status" value="3"/>
</dbReference>
<dbReference type="PANTHER" id="PTHR24034:SF204">
    <property type="entry name" value="ADHESION G PROTEIN-COUPLED RECEPTOR E1"/>
    <property type="match status" value="1"/>
</dbReference>
<feature type="disulfide bond" evidence="9">
    <location>
        <begin position="338"/>
        <end position="348"/>
    </location>
</feature>
<comment type="caution">
    <text evidence="9">Lacks conserved residue(s) required for the propagation of feature annotation.</text>
</comment>
<evidence type="ECO:0000259" key="12">
    <source>
        <dbReference type="PROSITE" id="PS50026"/>
    </source>
</evidence>
<dbReference type="SUPFAM" id="SSF57184">
    <property type="entry name" value="Growth factor receptor domain"/>
    <property type="match status" value="9"/>
</dbReference>
<dbReference type="PROSITE" id="PS00010">
    <property type="entry name" value="ASX_HYDROXYL"/>
    <property type="match status" value="23"/>
</dbReference>
<feature type="domain" description="EGF-like" evidence="12">
    <location>
        <begin position="1400"/>
        <end position="1440"/>
    </location>
</feature>
<evidence type="ECO:0000256" key="9">
    <source>
        <dbReference type="PROSITE-ProRule" id="PRU00076"/>
    </source>
</evidence>
<dbReference type="InterPro" id="IPR024731">
    <property type="entry name" value="NELL2-like_EGF"/>
</dbReference>
<reference evidence="16" key="1">
    <citation type="journal article" date="2010" name="Science">
        <title>Plasticity of animal genome architecture unmasked by rapid evolution of a pelagic tunicate.</title>
        <authorList>
            <person name="Denoeud F."/>
            <person name="Henriet S."/>
            <person name="Mungpakdee S."/>
            <person name="Aury J.M."/>
            <person name="Da Silva C."/>
            <person name="Brinkmann H."/>
            <person name="Mikhaleva J."/>
            <person name="Olsen L.C."/>
            <person name="Jubin C."/>
            <person name="Canestro C."/>
            <person name="Bouquet J.M."/>
            <person name="Danks G."/>
            <person name="Poulain J."/>
            <person name="Campsteijn C."/>
            <person name="Adamski M."/>
            <person name="Cross I."/>
            <person name="Yadetie F."/>
            <person name="Muffato M."/>
            <person name="Louis A."/>
            <person name="Butcher S."/>
            <person name="Tsagkogeorga G."/>
            <person name="Konrad A."/>
            <person name="Singh S."/>
            <person name="Jensen M.F."/>
            <person name="Cong E.H."/>
            <person name="Eikeseth-Otteraa H."/>
            <person name="Noel B."/>
            <person name="Anthouard V."/>
            <person name="Porcel B.M."/>
            <person name="Kachouri-Lafond R."/>
            <person name="Nishino A."/>
            <person name="Ugolini M."/>
            <person name="Chourrout P."/>
            <person name="Nishida H."/>
            <person name="Aasland R."/>
            <person name="Huzurbazar S."/>
            <person name="Westhof E."/>
            <person name="Delsuc F."/>
            <person name="Lehrach H."/>
            <person name="Reinhardt R."/>
            <person name="Weissenbach J."/>
            <person name="Roy S.W."/>
            <person name="Artiguenave F."/>
            <person name="Postlethwait J.H."/>
            <person name="Manak J.R."/>
            <person name="Thompson E.M."/>
            <person name="Jaillon O."/>
            <person name="Du Pasquier L."/>
            <person name="Boudinot P."/>
            <person name="Liberles D.A."/>
            <person name="Volff J.N."/>
            <person name="Philippe H."/>
            <person name="Lenhard B."/>
            <person name="Roest Crollius H."/>
            <person name="Wincker P."/>
            <person name="Chourrout D."/>
        </authorList>
    </citation>
    <scope>NUCLEOTIDE SEQUENCE [LARGE SCALE GENOMIC DNA]</scope>
</reference>
<feature type="domain" description="EGF-like" evidence="12">
    <location>
        <begin position="1166"/>
        <end position="1207"/>
    </location>
</feature>
<dbReference type="InterPro" id="IPR000152">
    <property type="entry name" value="EGF-type_Asp/Asn_hydroxyl_site"/>
</dbReference>
<evidence type="ECO:0000259" key="14">
    <source>
        <dbReference type="PROSITE" id="PS50835"/>
    </source>
</evidence>
<feature type="domain" description="EGF-like" evidence="12">
    <location>
        <begin position="417"/>
        <end position="459"/>
    </location>
</feature>
<sequence>MKLLAAFLAQSVLSNNEDQTRIRVDEGGTATLPCRIQDNFLSPVVEWRHSGQHVAKRLEERVKLVKSSPLVDRVKVSLIPGSADLSLSNASESDEGSYECEIYSAITGEVVALTTLNLEVLANESSGDSDPLDEIMVVEGSGMMMESSGSSTLEIEDPVESIQESSGDSFLASDDGLVILEDELESKIPLDDRAEEPQQPCSAVCQSNEIFYNGECLTVDLCTVLGVCDEDSTCQNNKDGPPTCLPFDPCTGNPCDLIKGAECVAKGAIYSCLCEDGAKADNGFDHSSAKCADIDECALGYDRCDANADCINLIGNYWCQCHFGYAKNQGICEDVDECAEVNDCDQICENTIGSYTCSCQPGYSLQADGLSCEDIDECAAGICGDNSICENTPGSYTCVCDAFYEEDQNEKFFHCVDIDECEFEEPFCGENSDCLNNIGFEPTCTCHSGYTSEDGKKCKDIDECEVVGTCMGRHENCENTVGSFKCVCDFGYEYDDLGNCAEIDECLLPENQCVGSQICVDHVGFSECVCPVGFTVEEDGCDDINECDQDPCAEHETCTNIPGSFKCTCNHGFEKSCNDPSSDEGSGSCPCEDINECSREGPKICTKRLGPNSQCINSEGDFDCECKFGFELIDGKCKDINECADDEDNNCSQNANCSNEKGGFSCKCRDGYSGDGVNCEDIDECAVEDTCDANASCENEDGSFSCTCDDGYTGDGFMCEDIDECSEDDACGTNEVCINIIGSFRCRCSEGFDYNDFDDCVDVDECALKDDDCRDNSVCVNTPGGFECPCMVGFADENNDSCMNINECLADPCPQNAHCIDTEGSFICECNSGFTGGENESCADVDECLEKPCNMFADCKNTLGSYSCDCSSGFRRAADGMCEDVDECTASPCDQHATCENRMGSFICLCDAGFEGDGKTCSDIDECESTDCGVNTECVNTIGSFVCSCLAGFEIGVNGCENIDECTRSPCEANQVCVDSEGSFECNCADGFARNNAEEECQDVNECEENPCSENSVCRNFDGSFTCSCIDGYSSAKDGDLCLDIDECSDENVCGKKANSFCVNNEGGFVCDCNLGFTESLGICVDDDECLKDPCDENAECTNMLGRFECKCGQGFEGDGFTCSDIDECTVGLCGEFVECRNFAGSYECYCLGGFSLSNDEQSCDDDNECSGDEEPCGENQVCENAVGTFFCECETGYESASEHSCADIDECTGENKCNKHAFCLNTDGDYECECKSGFNGDGVVCSDVKECETSPCGDNEICLEEIGGFKCECQIGFYRSDDGTCIDFPECDKKITQNGKAICAGAHQICSETEGSFECGCDESFRMENGKCVDIDECEDNVCPEILIHNNECADIDECLADTKSSLCQENSVCVNGIGSYDCECVSGYEKDENGLCMNINECEQDKDECSQKCVDTVGAYVCACAEGFTLAKDGKTCVDIDECADSGYCGESECRNSVGSYECYCADGFRLNAGSCEDVDECALSPCHVDAECKNYDGHHTCTCAEGFIGDGYSCEQTAESMQRTEQPEFSHEVICEENTSSSSSSSVSCPHSWSPIGDECFLYVNKQHTYDQAKTVCDRYGAKLIQGCKIYSTVVDRLRLKNEIWIGLERGNGNWSWSDGSVSNDVRWAQPRSISHDDGERDCGVLVMHNAIINMNCGFTFSYICQAPAIECALPPVDTWPVGAMAQTANKHAFALKESVTFECPEGTVLVGGSSAITCETNGQFSPITFSCVKACDKLPSVADARPLLSLSDDFGVGSKVTYSCLNFNIKPVGSPTITCLEDGTWTKADFSCSSVCHRHNDVQNAHQYQRIGKTEIAIDSSVDRFKAGDVVVFRCDEGFKMKNPDRVFIATCEKSGFWNNKNVKACMRGCHASEVPDVPNSRMFGKGKNNHSKNNRVHRIGEKIHFLCKKGFFALSPRGAPEQPPTIQCTKNGWQHMHKSECFRNSRNKQKGRRNGRNG</sequence>
<evidence type="ECO:0000259" key="13">
    <source>
        <dbReference type="PROSITE" id="PS50041"/>
    </source>
</evidence>
<keyword evidence="6" id="KW-0106">Calcium</keyword>
<dbReference type="InterPro" id="IPR016187">
    <property type="entry name" value="CTDL_fold"/>
</dbReference>
<keyword evidence="17" id="KW-1185">Reference proteome</keyword>
<dbReference type="Gene3D" id="3.10.100.10">
    <property type="entry name" value="Mannose-Binding Protein A, subunit A"/>
    <property type="match status" value="1"/>
</dbReference>
<dbReference type="GO" id="GO:0005576">
    <property type="term" value="C:extracellular region"/>
    <property type="evidence" value="ECO:0007669"/>
    <property type="project" value="UniProtKB-SubCell"/>
</dbReference>
<evidence type="ECO:0000256" key="1">
    <source>
        <dbReference type="ARBA" id="ARBA00004613"/>
    </source>
</evidence>
<name>E4XWX0_OIKDI</name>
<feature type="domain" description="EGF-like" evidence="12">
    <location>
        <begin position="1125"/>
        <end position="1161"/>
    </location>
</feature>
<accession>E4XWX0</accession>
<keyword evidence="8" id="KW-0325">Glycoprotein</keyword>
<keyword evidence="10" id="KW-0768">Sushi</keyword>
<dbReference type="InterPro" id="IPR035976">
    <property type="entry name" value="Sushi/SCR/CCP_sf"/>
</dbReference>
<feature type="domain" description="EGF-like" evidence="12">
    <location>
        <begin position="460"/>
        <end position="501"/>
    </location>
</feature>
<evidence type="ECO:0000256" key="7">
    <source>
        <dbReference type="ARBA" id="ARBA00023157"/>
    </source>
</evidence>
<dbReference type="FunFam" id="2.10.25.10:FF:000240">
    <property type="entry name" value="Vitamin K-dependent protein S"/>
    <property type="match status" value="1"/>
</dbReference>
<dbReference type="InParanoid" id="E4XWX0"/>
<dbReference type="Proteomes" id="UP000001307">
    <property type="component" value="Unassembled WGS sequence"/>
</dbReference>
<feature type="domain" description="EGF-like" evidence="12">
    <location>
        <begin position="681"/>
        <end position="720"/>
    </location>
</feature>
<dbReference type="SMART" id="SM00408">
    <property type="entry name" value="IGc2"/>
    <property type="match status" value="1"/>
</dbReference>
<dbReference type="PROSITE" id="PS50923">
    <property type="entry name" value="SUSHI"/>
    <property type="match status" value="2"/>
</dbReference>
<dbReference type="FunFam" id="2.10.25.10:FF:000014">
    <property type="entry name" value="Latent-transforming growth factor beta-binding protein 3"/>
    <property type="match status" value="5"/>
</dbReference>
<dbReference type="Pfam" id="PF12947">
    <property type="entry name" value="EGF_3"/>
    <property type="match status" value="5"/>
</dbReference>
<feature type="domain" description="EGF-like" evidence="12">
    <location>
        <begin position="1480"/>
        <end position="1518"/>
    </location>
</feature>
<feature type="domain" description="EGF-like" evidence="12">
    <location>
        <begin position="1086"/>
        <end position="1124"/>
    </location>
</feature>
<keyword evidence="4" id="KW-0732">Signal</keyword>
<feature type="domain" description="EGF-like" evidence="12">
    <location>
        <begin position="804"/>
        <end position="843"/>
    </location>
</feature>
<proteinExistence type="predicted"/>
<feature type="domain" description="EGF-like" evidence="12">
    <location>
        <begin position="293"/>
        <end position="333"/>
    </location>
</feature>
<evidence type="ECO:0000313" key="16">
    <source>
        <dbReference type="EMBL" id="CBY14164.1"/>
    </source>
</evidence>
<dbReference type="InterPro" id="IPR003599">
    <property type="entry name" value="Ig_sub"/>
</dbReference>
<dbReference type="CDD" id="cd00054">
    <property type="entry name" value="EGF_CA"/>
    <property type="match status" value="18"/>
</dbReference>
<feature type="region of interest" description="Disordered" evidence="11">
    <location>
        <begin position="1944"/>
        <end position="1963"/>
    </location>
</feature>
<dbReference type="InterPro" id="IPR007110">
    <property type="entry name" value="Ig-like_dom"/>
</dbReference>
<dbReference type="InterPro" id="IPR013783">
    <property type="entry name" value="Ig-like_fold"/>
</dbReference>
<dbReference type="InterPro" id="IPR003598">
    <property type="entry name" value="Ig_sub2"/>
</dbReference>
<feature type="domain" description="C-type lectin" evidence="13">
    <location>
        <begin position="1559"/>
        <end position="1669"/>
    </location>
</feature>
<dbReference type="PROSITE" id="PS50026">
    <property type="entry name" value="EGF_3"/>
    <property type="match status" value="27"/>
</dbReference>
<dbReference type="SUPFAM" id="SSF57535">
    <property type="entry name" value="Complement control module/SCR domain"/>
    <property type="match status" value="3"/>
</dbReference>
<feature type="domain" description="EGF-like" evidence="12">
    <location>
        <begin position="884"/>
        <end position="922"/>
    </location>
</feature>
<feature type="domain" description="EGF-like" evidence="12">
    <location>
        <begin position="1044"/>
        <end position="1085"/>
    </location>
</feature>
<dbReference type="InterPro" id="IPR001304">
    <property type="entry name" value="C-type_lectin-like"/>
</dbReference>
<keyword evidence="3 9" id="KW-0245">EGF-like domain</keyword>
<dbReference type="InterPro" id="IPR050751">
    <property type="entry name" value="ECM_structural_protein"/>
</dbReference>
<evidence type="ECO:0000259" key="15">
    <source>
        <dbReference type="PROSITE" id="PS50923"/>
    </source>
</evidence>
<dbReference type="PROSITE" id="PS01187">
    <property type="entry name" value="EGF_CA"/>
    <property type="match status" value="5"/>
</dbReference>
<feature type="domain" description="EGF-like" evidence="12">
    <location>
        <begin position="1003"/>
        <end position="1043"/>
    </location>
</feature>
<comment type="subcellular location">
    <subcellularLocation>
        <location evidence="1">Secreted</location>
    </subcellularLocation>
</comment>
<dbReference type="SMART" id="SM00179">
    <property type="entry name" value="EGF_CA"/>
    <property type="match status" value="29"/>
</dbReference>
<dbReference type="SMART" id="SM00034">
    <property type="entry name" value="CLECT"/>
    <property type="match status" value="1"/>
</dbReference>
<dbReference type="Gene3D" id="2.10.25.10">
    <property type="entry name" value="Laminin"/>
    <property type="match status" value="29"/>
</dbReference>
<feature type="domain" description="Ig-like" evidence="14">
    <location>
        <begin position="10"/>
        <end position="117"/>
    </location>
</feature>
<protein>
    <submittedName>
        <fullName evidence="16">Uncharacterized protein</fullName>
    </submittedName>
</protein>
<dbReference type="InterPro" id="IPR049883">
    <property type="entry name" value="NOTCH1_EGF-like"/>
</dbReference>
<gene>
    <name evidence="16" type="ORF">GSOID_T00007147001</name>
</gene>
<evidence type="ECO:0000256" key="11">
    <source>
        <dbReference type="SAM" id="MobiDB-lite"/>
    </source>
</evidence>
<feature type="domain" description="EGF-like" evidence="12">
    <location>
        <begin position="639"/>
        <end position="680"/>
    </location>
</feature>
<dbReference type="SMART" id="SM00032">
    <property type="entry name" value="CCP"/>
    <property type="match status" value="4"/>
</dbReference>
<dbReference type="InterPro" id="IPR000436">
    <property type="entry name" value="Sushi_SCR_CCP_dom"/>
</dbReference>
<dbReference type="InterPro" id="IPR009030">
    <property type="entry name" value="Growth_fac_rcpt_cys_sf"/>
</dbReference>
<dbReference type="OrthoDB" id="4405280at2759"/>
<keyword evidence="2" id="KW-0964">Secreted</keyword>
<dbReference type="SMART" id="SM00409">
    <property type="entry name" value="IG"/>
    <property type="match status" value="1"/>
</dbReference>
<dbReference type="FunFam" id="2.10.25.10:FF:000038">
    <property type="entry name" value="Fibrillin 2"/>
    <property type="match status" value="8"/>
</dbReference>
<feature type="domain" description="EGF-like" evidence="12">
    <location>
        <begin position="1248"/>
        <end position="1287"/>
    </location>
</feature>
<dbReference type="SMART" id="SM00181">
    <property type="entry name" value="EGF"/>
    <property type="match status" value="30"/>
</dbReference>
<feature type="domain" description="EGF-like" evidence="12">
    <location>
        <begin position="1441"/>
        <end position="1479"/>
    </location>
</feature>
<keyword evidence="5" id="KW-0677">Repeat</keyword>
<dbReference type="InterPro" id="IPR000742">
    <property type="entry name" value="EGF"/>
</dbReference>
<organism evidence="16">
    <name type="scientific">Oikopleura dioica</name>
    <name type="common">Tunicate</name>
    <dbReference type="NCBI Taxonomy" id="34765"/>
    <lineage>
        <taxon>Eukaryota</taxon>
        <taxon>Metazoa</taxon>
        <taxon>Chordata</taxon>
        <taxon>Tunicata</taxon>
        <taxon>Appendicularia</taxon>
        <taxon>Copelata</taxon>
        <taxon>Oikopleuridae</taxon>
        <taxon>Oikopleura</taxon>
    </lineage>
</organism>
<evidence type="ECO:0000256" key="2">
    <source>
        <dbReference type="ARBA" id="ARBA00022525"/>
    </source>
</evidence>
<feature type="domain" description="Sushi" evidence="15">
    <location>
        <begin position="1737"/>
        <end position="1798"/>
    </location>
</feature>
<evidence type="ECO:0000256" key="6">
    <source>
        <dbReference type="ARBA" id="ARBA00022837"/>
    </source>
</evidence>
<feature type="compositionally biased region" description="Basic residues" evidence="11">
    <location>
        <begin position="1950"/>
        <end position="1963"/>
    </location>
</feature>
<evidence type="ECO:0000256" key="3">
    <source>
        <dbReference type="ARBA" id="ARBA00022536"/>
    </source>
</evidence>
<dbReference type="Pfam" id="PF13927">
    <property type="entry name" value="Ig_3"/>
    <property type="match status" value="1"/>
</dbReference>
<dbReference type="SUPFAM" id="SSF57196">
    <property type="entry name" value="EGF/Laminin"/>
    <property type="match status" value="2"/>
</dbReference>
<dbReference type="SUPFAM" id="SSF48726">
    <property type="entry name" value="Immunoglobulin"/>
    <property type="match status" value="1"/>
</dbReference>
<dbReference type="PANTHER" id="PTHR24034">
    <property type="entry name" value="EGF-LIKE DOMAIN-CONTAINING PROTEIN"/>
    <property type="match status" value="1"/>
</dbReference>
<dbReference type="InterPro" id="IPR026823">
    <property type="entry name" value="cEGF"/>
</dbReference>
<keyword evidence="7 9" id="KW-1015">Disulfide bond</keyword>
<feature type="domain" description="EGF-like" evidence="12">
    <location>
        <begin position="762"/>
        <end position="800"/>
    </location>
</feature>
<feature type="domain" description="EGF-like" evidence="12">
    <location>
        <begin position="1208"/>
        <end position="1247"/>
    </location>
</feature>
<dbReference type="PROSITE" id="PS50041">
    <property type="entry name" value="C_TYPE_LECTIN_2"/>
    <property type="match status" value="1"/>
</dbReference>
<feature type="domain" description="Sushi" evidence="15">
    <location>
        <begin position="1816"/>
        <end position="1872"/>
    </location>
</feature>